<dbReference type="SUPFAM" id="SSF54106">
    <property type="entry name" value="LysM domain"/>
    <property type="match status" value="1"/>
</dbReference>
<sequence length="406" mass="44898">MQKTIITLLCAAGMMISTTAATAENLRIRKNAPARYTVKHGDTLWDISGKYLYRPWKWPTLWGMNRKQIKNPNLIYPGQTLVLTYVNGKPRLSVARGSQSNIPTYKLNPQVRDLGSGYAIPTINVNFYHMFMKTPQFMTSEQLAHAARIVAGPDNRMYYSGGDRIYADGIAESGTYLVFRPNGPIVDPRSKANLGILVEYVGEASTLVTPNSRLSYRTAEEEANLARDEYYSNTKNGLLVGKKVATRTAQPMIIDGALSEIHQGDYLIKKSPALTEFHYVPHEPATRVDADIISIMEGVEESGTMQTLILNKGEADGLDNGTVLSIYRRGQVVKSDWRSPNEKATHFVNTPNEEIGLAMVYRTGAHVSSAIILESIKNVNRGDLLSTPGQDLDTFDSKPAARPAAK</sequence>
<organism evidence="4 5">
    <name type="scientific">Kingella bonacorsii</name>
    <dbReference type="NCBI Taxonomy" id="2796361"/>
    <lineage>
        <taxon>Bacteria</taxon>
        <taxon>Pseudomonadati</taxon>
        <taxon>Pseudomonadota</taxon>
        <taxon>Betaproteobacteria</taxon>
        <taxon>Neisseriales</taxon>
        <taxon>Neisseriaceae</taxon>
        <taxon>Kingella</taxon>
    </lineage>
</organism>
<feature type="region of interest" description="Disordered" evidence="1">
    <location>
        <begin position="387"/>
        <end position="406"/>
    </location>
</feature>
<evidence type="ECO:0000256" key="1">
    <source>
        <dbReference type="SAM" id="MobiDB-lite"/>
    </source>
</evidence>
<evidence type="ECO:0000256" key="2">
    <source>
        <dbReference type="SAM" id="SignalP"/>
    </source>
</evidence>
<proteinExistence type="predicted"/>
<dbReference type="InterPro" id="IPR036779">
    <property type="entry name" value="LysM_dom_sf"/>
</dbReference>
<evidence type="ECO:0000313" key="4">
    <source>
        <dbReference type="EMBL" id="MBK0395231.1"/>
    </source>
</evidence>
<comment type="caution">
    <text evidence="4">The sequence shown here is derived from an EMBL/GenBank/DDBJ whole genome shotgun (WGS) entry which is preliminary data.</text>
</comment>
<dbReference type="Proteomes" id="UP000614058">
    <property type="component" value="Unassembled WGS sequence"/>
</dbReference>
<dbReference type="PANTHER" id="PTHR34700">
    <property type="entry name" value="POTASSIUM BINDING PROTEIN KBP"/>
    <property type="match status" value="1"/>
</dbReference>
<dbReference type="SMART" id="SM00257">
    <property type="entry name" value="LysM"/>
    <property type="match status" value="1"/>
</dbReference>
<feature type="signal peptide" evidence="2">
    <location>
        <begin position="1"/>
        <end position="23"/>
    </location>
</feature>
<dbReference type="CDD" id="cd00118">
    <property type="entry name" value="LysM"/>
    <property type="match status" value="1"/>
</dbReference>
<dbReference type="EMBL" id="JAEHNZ010000001">
    <property type="protein sequence ID" value="MBK0395231.1"/>
    <property type="molecule type" value="Genomic_DNA"/>
</dbReference>
<dbReference type="InterPro" id="IPR018392">
    <property type="entry name" value="LysM"/>
</dbReference>
<accession>A0ABS1BPK0</accession>
<dbReference type="InterPro" id="IPR052196">
    <property type="entry name" value="Bact_Kbp"/>
</dbReference>
<dbReference type="PANTHER" id="PTHR34700:SF4">
    <property type="entry name" value="PHAGE-LIKE ELEMENT PBSX PROTEIN XKDP"/>
    <property type="match status" value="1"/>
</dbReference>
<keyword evidence="5" id="KW-1185">Reference proteome</keyword>
<dbReference type="Gene3D" id="3.10.350.10">
    <property type="entry name" value="LysM domain"/>
    <property type="match status" value="1"/>
</dbReference>
<reference evidence="4 5" key="1">
    <citation type="journal article" date="2021" name="Pathogens">
        <title>Isolation and Characterization of Kingella bonacorsii sp. nov., A Novel Kingella Species Detected in a Stable Periodontitis Subject.</title>
        <authorList>
            <person name="Antezack A."/>
            <person name="Boxberger M."/>
            <person name="Rolland C."/>
            <person name="Monnet-Corti V."/>
            <person name="La Scola B."/>
        </authorList>
    </citation>
    <scope>NUCLEOTIDE SEQUENCE [LARGE SCALE GENOMIC DNA]</scope>
    <source>
        <strain evidence="4 5">Marseille-Q4569</strain>
    </source>
</reference>
<evidence type="ECO:0000313" key="5">
    <source>
        <dbReference type="Proteomes" id="UP000614058"/>
    </source>
</evidence>
<name>A0ABS1BPK0_9NEIS</name>
<protein>
    <submittedName>
        <fullName evidence="4">LysM peptidoglycan-binding domain-containing protein</fullName>
    </submittedName>
</protein>
<feature type="domain" description="LysM" evidence="3">
    <location>
        <begin position="34"/>
        <end position="83"/>
    </location>
</feature>
<dbReference type="RefSeq" id="WP_200521092.1">
    <property type="nucleotide sequence ID" value="NZ_JAEHNZ010000001.1"/>
</dbReference>
<evidence type="ECO:0000259" key="3">
    <source>
        <dbReference type="PROSITE" id="PS51782"/>
    </source>
</evidence>
<gene>
    <name evidence="4" type="ORF">JDW22_01185</name>
</gene>
<dbReference type="Pfam" id="PF01476">
    <property type="entry name" value="LysM"/>
    <property type="match status" value="1"/>
</dbReference>
<feature type="chain" id="PRO_5047092844" evidence="2">
    <location>
        <begin position="24"/>
        <end position="406"/>
    </location>
</feature>
<keyword evidence="2" id="KW-0732">Signal</keyword>
<dbReference type="PROSITE" id="PS51782">
    <property type="entry name" value="LYSM"/>
    <property type="match status" value="1"/>
</dbReference>